<reference evidence="2" key="2">
    <citation type="journal article" date="2023" name="IMA Fungus">
        <title>Comparative genomic study of the Penicillium genus elucidates a diverse pangenome and 15 lateral gene transfer events.</title>
        <authorList>
            <person name="Petersen C."/>
            <person name="Sorensen T."/>
            <person name="Nielsen M.R."/>
            <person name="Sondergaard T.E."/>
            <person name="Sorensen J.L."/>
            <person name="Fitzpatrick D.A."/>
            <person name="Frisvad J.C."/>
            <person name="Nielsen K.L."/>
        </authorList>
    </citation>
    <scope>NUCLEOTIDE SEQUENCE</scope>
    <source>
        <strain evidence="2">IBT 23319</strain>
    </source>
</reference>
<comment type="caution">
    <text evidence="2">The sequence shown here is derived from an EMBL/GenBank/DDBJ whole genome shotgun (WGS) entry which is preliminary data.</text>
</comment>
<feature type="domain" description="Nudix hydrolase" evidence="1">
    <location>
        <begin position="28"/>
        <end position="184"/>
    </location>
</feature>
<protein>
    <recommendedName>
        <fullName evidence="1">Nudix hydrolase domain-containing protein</fullName>
    </recommendedName>
</protein>
<dbReference type="GeneID" id="81385716"/>
<keyword evidence="3" id="KW-1185">Reference proteome</keyword>
<dbReference type="Pfam" id="PF00293">
    <property type="entry name" value="NUDIX"/>
    <property type="match status" value="1"/>
</dbReference>
<dbReference type="InterPro" id="IPR015797">
    <property type="entry name" value="NUDIX_hydrolase-like_dom_sf"/>
</dbReference>
<dbReference type="RefSeq" id="XP_056499990.1">
    <property type="nucleotide sequence ID" value="XM_056646549.1"/>
</dbReference>
<reference evidence="2" key="1">
    <citation type="submission" date="2022-11" db="EMBL/GenBank/DDBJ databases">
        <authorList>
            <person name="Petersen C."/>
        </authorList>
    </citation>
    <scope>NUCLEOTIDE SEQUENCE</scope>
    <source>
        <strain evidence="2">IBT 23319</strain>
    </source>
</reference>
<dbReference type="SUPFAM" id="SSF55811">
    <property type="entry name" value="Nudix"/>
    <property type="match status" value="1"/>
</dbReference>
<dbReference type="OrthoDB" id="276276at2759"/>
<sequence length="211" mass="23910">MARPYTVAPHLEYFNVPLAEFCASRPEFESFGVGGYIFAECPSHHANIKNTSTISPRILLIQRALTDTMGGVWEGPGGSIEPDLDKTLLDGVAREVLEETGLNVSRFLDLVTVDSWQHLRRNGEMLRIAKYSFIVDVYEAGRPHEEIPVRLVATEHQAFEWALEEEVREVMQTNQGKFQHPLPDTWLNGPNLIRAFAWYKKQIASAVPVYN</sequence>
<dbReference type="AlphaFoldDB" id="A0A9W9NWT6"/>
<dbReference type="PROSITE" id="PS51462">
    <property type="entry name" value="NUDIX"/>
    <property type="match status" value="1"/>
</dbReference>
<organism evidence="2 3">
    <name type="scientific">Penicillium citrinum</name>
    <dbReference type="NCBI Taxonomy" id="5077"/>
    <lineage>
        <taxon>Eukaryota</taxon>
        <taxon>Fungi</taxon>
        <taxon>Dikarya</taxon>
        <taxon>Ascomycota</taxon>
        <taxon>Pezizomycotina</taxon>
        <taxon>Eurotiomycetes</taxon>
        <taxon>Eurotiomycetidae</taxon>
        <taxon>Eurotiales</taxon>
        <taxon>Aspergillaceae</taxon>
        <taxon>Penicillium</taxon>
    </lineage>
</organism>
<dbReference type="CDD" id="cd02883">
    <property type="entry name" value="NUDIX_Hydrolase"/>
    <property type="match status" value="1"/>
</dbReference>
<name>A0A9W9NWT6_PENCI</name>
<dbReference type="EMBL" id="JAPQKT010000006">
    <property type="protein sequence ID" value="KAJ5227625.1"/>
    <property type="molecule type" value="Genomic_DNA"/>
</dbReference>
<dbReference type="PANTHER" id="PTHR43736:SF1">
    <property type="entry name" value="DIHYDRONEOPTERIN TRIPHOSPHATE DIPHOSPHATASE"/>
    <property type="match status" value="1"/>
</dbReference>
<proteinExistence type="predicted"/>
<evidence type="ECO:0000313" key="3">
    <source>
        <dbReference type="Proteomes" id="UP001147733"/>
    </source>
</evidence>
<accession>A0A9W9NWT6</accession>
<dbReference type="Proteomes" id="UP001147733">
    <property type="component" value="Unassembled WGS sequence"/>
</dbReference>
<dbReference type="InterPro" id="IPR000086">
    <property type="entry name" value="NUDIX_hydrolase_dom"/>
</dbReference>
<dbReference type="Gene3D" id="3.90.79.10">
    <property type="entry name" value="Nucleoside Triphosphate Pyrophosphohydrolase"/>
    <property type="match status" value="1"/>
</dbReference>
<evidence type="ECO:0000259" key="1">
    <source>
        <dbReference type="PROSITE" id="PS51462"/>
    </source>
</evidence>
<dbReference type="PANTHER" id="PTHR43736">
    <property type="entry name" value="ADP-RIBOSE PYROPHOSPHATASE"/>
    <property type="match status" value="1"/>
</dbReference>
<evidence type="ECO:0000313" key="2">
    <source>
        <dbReference type="EMBL" id="KAJ5227625.1"/>
    </source>
</evidence>
<gene>
    <name evidence="2" type="ORF">N7469_007631</name>
</gene>